<organism evidence="1 2">
    <name type="scientific">Paenibacillus xanthanilyticus</name>
    <dbReference type="NCBI Taxonomy" id="1783531"/>
    <lineage>
        <taxon>Bacteria</taxon>
        <taxon>Bacillati</taxon>
        <taxon>Bacillota</taxon>
        <taxon>Bacilli</taxon>
        <taxon>Bacillales</taxon>
        <taxon>Paenibacillaceae</taxon>
        <taxon>Paenibacillus</taxon>
    </lineage>
</organism>
<dbReference type="RefSeq" id="WP_377718953.1">
    <property type="nucleotide sequence ID" value="NZ_JBHSAM010000023.1"/>
</dbReference>
<proteinExistence type="predicted"/>
<keyword evidence="2" id="KW-1185">Reference proteome</keyword>
<name>A0ABV8K1T8_9BACL</name>
<dbReference type="EMBL" id="JBHSAM010000023">
    <property type="protein sequence ID" value="MFC4100281.1"/>
    <property type="molecule type" value="Genomic_DNA"/>
</dbReference>
<dbReference type="Proteomes" id="UP001595715">
    <property type="component" value="Unassembled WGS sequence"/>
</dbReference>
<sequence>MASSTRVFVPQGVATLVYTGTGEKVLLQTGQIYIGGSNVSASNGLFLTGYNCDFYDLGVVALNEEIYALSTSFDNEVTIFTYS</sequence>
<evidence type="ECO:0000313" key="2">
    <source>
        <dbReference type="Proteomes" id="UP001595715"/>
    </source>
</evidence>
<accession>A0ABV8K1T8</accession>
<protein>
    <submittedName>
        <fullName evidence="1">Uncharacterized protein</fullName>
    </submittedName>
</protein>
<gene>
    <name evidence="1" type="ORF">ACFOZ8_11555</name>
</gene>
<evidence type="ECO:0000313" key="1">
    <source>
        <dbReference type="EMBL" id="MFC4100281.1"/>
    </source>
</evidence>
<comment type="caution">
    <text evidence="1">The sequence shown here is derived from an EMBL/GenBank/DDBJ whole genome shotgun (WGS) entry which is preliminary data.</text>
</comment>
<reference evidence="2" key="1">
    <citation type="journal article" date="2019" name="Int. J. Syst. Evol. Microbiol.">
        <title>The Global Catalogue of Microorganisms (GCM) 10K type strain sequencing project: providing services to taxonomists for standard genome sequencing and annotation.</title>
        <authorList>
            <consortium name="The Broad Institute Genomics Platform"/>
            <consortium name="The Broad Institute Genome Sequencing Center for Infectious Disease"/>
            <person name="Wu L."/>
            <person name="Ma J."/>
        </authorList>
    </citation>
    <scope>NUCLEOTIDE SEQUENCE [LARGE SCALE GENOMIC DNA]</scope>
    <source>
        <strain evidence="2">IBRC-M 10987</strain>
    </source>
</reference>